<name>A0A916RL40_9HYPH</name>
<sequence>MQMFDMSAWIAQLINEQAPVQLQLCCQRLGIEVDCLMSPERSIRRLNRIVDWHSNPLGISAKVIAERHVAEPRPT</sequence>
<gene>
    <name evidence="1" type="ORF">GCM10011499_33750</name>
</gene>
<accession>A0A916RL40</accession>
<comment type="caution">
    <text evidence="1">The sequence shown here is derived from an EMBL/GenBank/DDBJ whole genome shotgun (WGS) entry which is preliminary data.</text>
</comment>
<evidence type="ECO:0000313" key="2">
    <source>
        <dbReference type="Proteomes" id="UP000596977"/>
    </source>
</evidence>
<evidence type="ECO:0000313" key="1">
    <source>
        <dbReference type="EMBL" id="GGA60762.1"/>
    </source>
</evidence>
<organism evidence="1 2">
    <name type="scientific">Pelagibacterium lentulum</name>
    <dbReference type="NCBI Taxonomy" id="2029865"/>
    <lineage>
        <taxon>Bacteria</taxon>
        <taxon>Pseudomonadati</taxon>
        <taxon>Pseudomonadota</taxon>
        <taxon>Alphaproteobacteria</taxon>
        <taxon>Hyphomicrobiales</taxon>
        <taxon>Devosiaceae</taxon>
        <taxon>Pelagibacterium</taxon>
    </lineage>
</organism>
<dbReference type="EMBL" id="BMKB01000007">
    <property type="protein sequence ID" value="GGA60762.1"/>
    <property type="molecule type" value="Genomic_DNA"/>
</dbReference>
<dbReference type="Proteomes" id="UP000596977">
    <property type="component" value="Unassembled WGS sequence"/>
</dbReference>
<proteinExistence type="predicted"/>
<protein>
    <submittedName>
        <fullName evidence="1">Uncharacterized protein</fullName>
    </submittedName>
</protein>
<keyword evidence="2" id="KW-1185">Reference proteome</keyword>
<dbReference type="RefSeq" id="WP_248297986.1">
    <property type="nucleotide sequence ID" value="NZ_RZMW01000016.1"/>
</dbReference>
<dbReference type="AlphaFoldDB" id="A0A916RL40"/>
<reference evidence="1 2" key="1">
    <citation type="journal article" date="2014" name="Int. J. Syst. Evol. Microbiol.">
        <title>Complete genome sequence of Corynebacterium casei LMG S-19264T (=DSM 44701T), isolated from a smear-ripened cheese.</title>
        <authorList>
            <consortium name="US DOE Joint Genome Institute (JGI-PGF)"/>
            <person name="Walter F."/>
            <person name="Albersmeier A."/>
            <person name="Kalinowski J."/>
            <person name="Ruckert C."/>
        </authorList>
    </citation>
    <scope>NUCLEOTIDE SEQUENCE [LARGE SCALE GENOMIC DNA]</scope>
    <source>
        <strain evidence="1 2">CGMCC 1.15896</strain>
    </source>
</reference>